<dbReference type="InterPro" id="IPR022684">
    <property type="entry name" value="Calpain_cysteine_protease"/>
</dbReference>
<dbReference type="InterPro" id="IPR000169">
    <property type="entry name" value="Pept_cys_AS"/>
</dbReference>
<sequence length="467" mass="50186">MLEYGAVVLLIALIAGAVFGFGVPGKVARLFEAGFEGVETATGGGPSAGPQEDGRYWNQADPDDPGHQGPPPGHPAGPPAEPTHPDDPGYQGPPPGHPAGPPEEPYEGPEPEHSDPENVQAALDELDECLERWNEDAPWFSGSCAWDVYKDLSLEDFAGVVDRLSPQELQRLFESGPIPLDQDYFDFIDDVMELSHLDTIRALQDSGATPFAQPGFDGVGGDPASGDTPGDVTYREPASYSLYGSTEDGEDPVKWEHIDQNSLGDCWLMATMGAMAVQSPGLVEEMIEENPNGTFTVTFPGRDPITVTPDLPTNPDGTLAFAGSQEDPPVIWPAVIEKAYAQMEGNDYGNIENWHPGGAMNTFTGDAGLDYIPDFTGTDIDTLADDFENGEAITFSTPPNGDDKEKKELIQDNTLVSGHVYFVTSVDRENGTVTVRNPWGPHTDDIVMTIDEVNDNIAAVHSTDLDE</sequence>
<dbReference type="SMART" id="SM00230">
    <property type="entry name" value="CysPc"/>
    <property type="match status" value="1"/>
</dbReference>
<proteinExistence type="inferred from homology"/>
<comment type="caution">
    <text evidence="8">The sequence shown here is derived from an EMBL/GenBank/DDBJ whole genome shotgun (WGS) entry which is preliminary data.</text>
</comment>
<evidence type="ECO:0000256" key="1">
    <source>
        <dbReference type="ARBA" id="ARBA00007623"/>
    </source>
</evidence>
<feature type="active site" evidence="5">
    <location>
        <position position="266"/>
    </location>
</feature>
<dbReference type="Proteomes" id="UP000572635">
    <property type="component" value="Unassembled WGS sequence"/>
</dbReference>
<dbReference type="SUPFAM" id="SSF54001">
    <property type="entry name" value="Cysteine proteinases"/>
    <property type="match status" value="1"/>
</dbReference>
<dbReference type="PANTHER" id="PTHR10183:SF379">
    <property type="entry name" value="CALPAIN-5"/>
    <property type="match status" value="1"/>
</dbReference>
<feature type="region of interest" description="Disordered" evidence="6">
    <location>
        <begin position="40"/>
        <end position="117"/>
    </location>
</feature>
<dbReference type="GO" id="GO:0006508">
    <property type="term" value="P:proteolysis"/>
    <property type="evidence" value="ECO:0007669"/>
    <property type="project" value="UniProtKB-KW"/>
</dbReference>
<dbReference type="PANTHER" id="PTHR10183">
    <property type="entry name" value="CALPAIN"/>
    <property type="match status" value="1"/>
</dbReference>
<keyword evidence="4 5" id="KW-0788">Thiol protease</keyword>
<comment type="similarity">
    <text evidence="1">Belongs to the peptidase C2 family.</text>
</comment>
<dbReference type="InterPro" id="IPR001300">
    <property type="entry name" value="Peptidase_C2_calpain_cat"/>
</dbReference>
<reference evidence="8 9" key="1">
    <citation type="submission" date="2020-08" db="EMBL/GenBank/DDBJ databases">
        <title>Sequencing the genomes of 1000 actinobacteria strains.</title>
        <authorList>
            <person name="Klenk H.-P."/>
        </authorList>
    </citation>
    <scope>NUCLEOTIDE SEQUENCE [LARGE SCALE GENOMIC DNA]</scope>
    <source>
        <strain evidence="8 9">DSM 44551</strain>
    </source>
</reference>
<dbReference type="PROSITE" id="PS50203">
    <property type="entry name" value="CALPAIN_CAT"/>
    <property type="match status" value="1"/>
</dbReference>
<evidence type="ECO:0000256" key="2">
    <source>
        <dbReference type="ARBA" id="ARBA00022670"/>
    </source>
</evidence>
<evidence type="ECO:0000259" key="7">
    <source>
        <dbReference type="PROSITE" id="PS50203"/>
    </source>
</evidence>
<dbReference type="PROSITE" id="PS00139">
    <property type="entry name" value="THIOL_PROTEASE_CYS"/>
    <property type="match status" value="1"/>
</dbReference>
<evidence type="ECO:0000313" key="8">
    <source>
        <dbReference type="EMBL" id="MBB5432369.1"/>
    </source>
</evidence>
<accession>A0A7W8VDY9</accession>
<dbReference type="AlphaFoldDB" id="A0A7W8VDY9"/>
<evidence type="ECO:0000256" key="4">
    <source>
        <dbReference type="ARBA" id="ARBA00022807"/>
    </source>
</evidence>
<dbReference type="InterPro" id="IPR038765">
    <property type="entry name" value="Papain-like_cys_pep_sf"/>
</dbReference>
<feature type="compositionally biased region" description="Pro residues" evidence="6">
    <location>
        <begin position="68"/>
        <end position="82"/>
    </location>
</feature>
<feature type="compositionally biased region" description="Pro residues" evidence="6">
    <location>
        <begin position="91"/>
        <end position="103"/>
    </location>
</feature>
<name>A0A7W8VDY9_9ACTN</name>
<feature type="domain" description="Calpain catalytic" evidence="7">
    <location>
        <begin position="258"/>
        <end position="440"/>
    </location>
</feature>
<feature type="active site" evidence="5">
    <location>
        <position position="419"/>
    </location>
</feature>
<dbReference type="RefSeq" id="WP_184391945.1">
    <property type="nucleotide sequence ID" value="NZ_BAAAJD010000042.1"/>
</dbReference>
<dbReference type="EMBL" id="JACHDB010000001">
    <property type="protein sequence ID" value="MBB5432369.1"/>
    <property type="molecule type" value="Genomic_DNA"/>
</dbReference>
<evidence type="ECO:0000256" key="5">
    <source>
        <dbReference type="PROSITE-ProRule" id="PRU00239"/>
    </source>
</evidence>
<dbReference type="Pfam" id="PF00648">
    <property type="entry name" value="Peptidase_C2"/>
    <property type="match status" value="1"/>
</dbReference>
<keyword evidence="3 5" id="KW-0378">Hydrolase</keyword>
<feature type="active site" evidence="5">
    <location>
        <position position="437"/>
    </location>
</feature>
<evidence type="ECO:0000313" key="9">
    <source>
        <dbReference type="Proteomes" id="UP000572635"/>
    </source>
</evidence>
<evidence type="ECO:0000256" key="6">
    <source>
        <dbReference type="SAM" id="MobiDB-lite"/>
    </source>
</evidence>
<protein>
    <recommendedName>
        <fullName evidence="7">Calpain catalytic domain-containing protein</fullName>
    </recommendedName>
</protein>
<dbReference type="GO" id="GO:0004198">
    <property type="term" value="F:calcium-dependent cysteine-type endopeptidase activity"/>
    <property type="evidence" value="ECO:0007669"/>
    <property type="project" value="InterPro"/>
</dbReference>
<keyword evidence="9" id="KW-1185">Reference proteome</keyword>
<evidence type="ECO:0000256" key="3">
    <source>
        <dbReference type="ARBA" id="ARBA00022801"/>
    </source>
</evidence>
<organism evidence="8 9">
    <name type="scientific">Nocardiopsis composta</name>
    <dbReference type="NCBI Taxonomy" id="157465"/>
    <lineage>
        <taxon>Bacteria</taxon>
        <taxon>Bacillati</taxon>
        <taxon>Actinomycetota</taxon>
        <taxon>Actinomycetes</taxon>
        <taxon>Streptosporangiales</taxon>
        <taxon>Nocardiopsidaceae</taxon>
        <taxon>Nocardiopsis</taxon>
    </lineage>
</organism>
<dbReference type="Gene3D" id="3.90.70.10">
    <property type="entry name" value="Cysteine proteinases"/>
    <property type="match status" value="1"/>
</dbReference>
<gene>
    <name evidence="8" type="ORF">HDA36_002453</name>
</gene>
<keyword evidence="2 5" id="KW-0645">Protease</keyword>